<dbReference type="GO" id="GO:0005789">
    <property type="term" value="C:endoplasmic reticulum membrane"/>
    <property type="evidence" value="ECO:0007669"/>
    <property type="project" value="UniProtKB-SubCell"/>
</dbReference>
<comment type="caution">
    <text evidence="12">Lacks conserved residue(s) required for the propagation of feature annotation.</text>
</comment>
<accession>A0A8H3IHW2</accession>
<organism evidence="18 19">
    <name type="scientific">Gomphillus americanus</name>
    <dbReference type="NCBI Taxonomy" id="1940652"/>
    <lineage>
        <taxon>Eukaryota</taxon>
        <taxon>Fungi</taxon>
        <taxon>Dikarya</taxon>
        <taxon>Ascomycota</taxon>
        <taxon>Pezizomycotina</taxon>
        <taxon>Lecanoromycetes</taxon>
        <taxon>OSLEUM clade</taxon>
        <taxon>Ostropomycetidae</taxon>
        <taxon>Ostropales</taxon>
        <taxon>Graphidaceae</taxon>
        <taxon>Gomphilloideae</taxon>
        <taxon>Gomphillus</taxon>
    </lineage>
</organism>
<dbReference type="PROSITE" id="PS00211">
    <property type="entry name" value="ABC_TRANSPORTER_1"/>
    <property type="match status" value="1"/>
</dbReference>
<gene>
    <name evidence="18" type="ORF">GOMPHAMPRED_001748</name>
</gene>
<evidence type="ECO:0000313" key="19">
    <source>
        <dbReference type="Proteomes" id="UP000664169"/>
    </source>
</evidence>
<keyword evidence="11" id="KW-0325">Glycoprotein</keyword>
<dbReference type="EMBL" id="CAJPDQ010000014">
    <property type="protein sequence ID" value="CAF9919328.1"/>
    <property type="molecule type" value="Genomic_DNA"/>
</dbReference>
<feature type="transmembrane region" description="Helical" evidence="14">
    <location>
        <begin position="987"/>
        <end position="1006"/>
    </location>
</feature>
<keyword evidence="7" id="KW-0256">Endoplasmic reticulum</keyword>
<dbReference type="FunFam" id="3.40.50.300:FF:000702">
    <property type="entry name" value="ABC transporter (Adp1)"/>
    <property type="match status" value="1"/>
</dbReference>
<evidence type="ECO:0000256" key="4">
    <source>
        <dbReference type="ARBA" id="ARBA00022692"/>
    </source>
</evidence>
<comment type="similarity">
    <text evidence="2">Belongs to the ABC transporter superfamily. ABCG family. Eye pigment precursor importer (TC 3.A.1.204) subfamily.</text>
</comment>
<dbReference type="GO" id="GO:0140359">
    <property type="term" value="F:ABC-type transporter activity"/>
    <property type="evidence" value="ECO:0007669"/>
    <property type="project" value="InterPro"/>
</dbReference>
<dbReference type="PROSITE" id="PS00022">
    <property type="entry name" value="EGF_1"/>
    <property type="match status" value="1"/>
</dbReference>
<dbReference type="CDD" id="cd00055">
    <property type="entry name" value="EGF_Lam"/>
    <property type="match status" value="1"/>
</dbReference>
<dbReference type="InterPro" id="IPR000742">
    <property type="entry name" value="EGF"/>
</dbReference>
<keyword evidence="12" id="KW-1015">Disulfide bond</keyword>
<dbReference type="InterPro" id="IPR003439">
    <property type="entry name" value="ABC_transporter-like_ATP-bd"/>
</dbReference>
<feature type="chain" id="PRO_5034626018" description="ABC transporter domain-containing protein" evidence="15">
    <location>
        <begin position="23"/>
        <end position="1099"/>
    </location>
</feature>
<keyword evidence="19" id="KW-1185">Reference proteome</keyword>
<protein>
    <recommendedName>
        <fullName evidence="20">ABC transporter domain-containing protein</fullName>
    </recommendedName>
</protein>
<evidence type="ECO:0000256" key="1">
    <source>
        <dbReference type="ARBA" id="ARBA00004477"/>
    </source>
</evidence>
<evidence type="ECO:0000256" key="14">
    <source>
        <dbReference type="SAM" id="Phobius"/>
    </source>
</evidence>
<evidence type="ECO:0000256" key="5">
    <source>
        <dbReference type="ARBA" id="ARBA00022729"/>
    </source>
</evidence>
<feature type="transmembrane region" description="Helical" evidence="14">
    <location>
        <begin position="879"/>
        <end position="900"/>
    </location>
</feature>
<name>A0A8H3IHW2_9LECA</name>
<evidence type="ECO:0000256" key="2">
    <source>
        <dbReference type="ARBA" id="ARBA00005814"/>
    </source>
</evidence>
<keyword evidence="6" id="KW-0547">Nucleotide-binding</keyword>
<evidence type="ECO:0000259" key="16">
    <source>
        <dbReference type="PROSITE" id="PS50026"/>
    </source>
</evidence>
<dbReference type="InterPro" id="IPR050352">
    <property type="entry name" value="ABCG_transporters"/>
</dbReference>
<dbReference type="SMART" id="SM00382">
    <property type="entry name" value="AAA"/>
    <property type="match status" value="1"/>
</dbReference>
<evidence type="ECO:0000256" key="10">
    <source>
        <dbReference type="ARBA" id="ARBA00023136"/>
    </source>
</evidence>
<feature type="transmembrane region" description="Helical" evidence="14">
    <location>
        <begin position="322"/>
        <end position="345"/>
    </location>
</feature>
<feature type="transmembrane region" description="Helical" evidence="14">
    <location>
        <begin position="847"/>
        <end position="867"/>
    </location>
</feature>
<feature type="transmembrane region" description="Helical" evidence="14">
    <location>
        <begin position="957"/>
        <end position="980"/>
    </location>
</feature>
<comment type="caution">
    <text evidence="18">The sequence shown here is derived from an EMBL/GenBank/DDBJ whole genome shotgun (WGS) entry which is preliminary data.</text>
</comment>
<feature type="domain" description="ABC transporter" evidence="17">
    <location>
        <begin position="376"/>
        <end position="618"/>
    </location>
</feature>
<feature type="transmembrane region" description="Helical" evidence="14">
    <location>
        <begin position="921"/>
        <end position="945"/>
    </location>
</feature>
<dbReference type="OrthoDB" id="66620at2759"/>
<dbReference type="InterPro" id="IPR027417">
    <property type="entry name" value="P-loop_NTPase"/>
</dbReference>
<dbReference type="AlphaFoldDB" id="A0A8H3IHW2"/>
<keyword evidence="3" id="KW-0813">Transport</keyword>
<reference evidence="18" key="1">
    <citation type="submission" date="2021-03" db="EMBL/GenBank/DDBJ databases">
        <authorList>
            <person name="Tagirdzhanova G."/>
        </authorList>
    </citation>
    <scope>NUCLEOTIDE SEQUENCE</scope>
</reference>
<sequence length="1099" mass="121083">MRSLRARTLLLGILSIHGVSYAYRNNSRDALLKSDFSFLEDRPAGCPACPSCFNCRNPSDKCHQFSSCNEYNGKCSCPPGFGGDDCTEPLCGGLPDGSNRAPRRDDQAQCDCKEGWGGINCNVCQTNDACNALMPENDEGVREGGICYTEPLVVKQNFQMCKVTNQPILDTLGGPIPEVTFSCNAKDNTCDFQFWVDQRESFYCGLDTCNWNTKTTEKRNTTTYACKNMRCACVPDRMLCGQDGTIDLGEFFESDIRGPATFITVETGGKATSRFEEPQMNQLISDAFANDFITLECSPGECLHPTELPGYQKPIPTINTPVIAGVIAGCALLVVAIGLTVWYLARRSFDNHGPIYLDDSDDENTRMMTDHKSASLQFKDISYQIGSKQILTGVRGIVQPGQVMAIIGSSGAGKSTLLDILARKNKKGTIGGQFYVNGEQISDADFKSVIGFVDQEDAMMSTLTVHETILNSALLRLPRDMSRNAKEAKVHEVERQLGILHIRDQLIGSEESGGRGISGGEKRRVGIACELVTSPSILFLDEPTSGLDSHNAYNVVECLVALARTYNRTIVFTIHQPRSNIVALFDQLILMAKGRTVYSGPFAQCQGYFDSVGYSCPPGYNIADYLVDLTNHAVDDHLSNPEVSVTVHSPDGTRTIASSVRAIKSINSVHSGDDSMHGDPSESSKRPLMGRKQSIRQQQERKLFARKHSQTAGAETPDTLRTDDEGDFGSPLETTQQWLKLSKAHGAVPPQILDDPHQLPPPAPGLGNHLDSLIMSYYESDVAKSIDEEINTTVQTATASNGISNGLNGASKSRNIRGYKRPGFYQQFKILSKRTWINLYRNPMLMLAHYAIAILVAVLCGICFFNLTNDIKGFQDRLGLLFFILALFGFSTLTSITVFSSERLIFLRERGNGYYSPFTYFASKVFFDIIPLRLLPPLIVIAVLYPMTGLVPKWPEFWTCALTLVLFNLAAAAICLFLGIIFRENAVANLIGSLIMLFSILFAGFLLNSDAIPPAAKWLQSLSIFHYGLEALLVNEMRYIKLFEHKYGIDIDVPGAAILSSFGFNNAAVWTDIRNLGIIASVMMVVAYLALHFILVERR</sequence>
<keyword evidence="12" id="KW-0245">EGF-like domain</keyword>
<evidence type="ECO:0000259" key="17">
    <source>
        <dbReference type="PROSITE" id="PS50893"/>
    </source>
</evidence>
<dbReference type="GO" id="GO:0005524">
    <property type="term" value="F:ATP binding"/>
    <property type="evidence" value="ECO:0007669"/>
    <property type="project" value="UniProtKB-KW"/>
</dbReference>
<dbReference type="PROSITE" id="PS50026">
    <property type="entry name" value="EGF_3"/>
    <property type="match status" value="1"/>
</dbReference>
<dbReference type="GO" id="GO:0016887">
    <property type="term" value="F:ATP hydrolysis activity"/>
    <property type="evidence" value="ECO:0007669"/>
    <property type="project" value="InterPro"/>
</dbReference>
<feature type="transmembrane region" description="Helical" evidence="14">
    <location>
        <begin position="1076"/>
        <end position="1096"/>
    </location>
</feature>
<evidence type="ECO:0000313" key="18">
    <source>
        <dbReference type="EMBL" id="CAF9919328.1"/>
    </source>
</evidence>
<dbReference type="Pfam" id="PF01061">
    <property type="entry name" value="ABC2_membrane"/>
    <property type="match status" value="1"/>
</dbReference>
<feature type="region of interest" description="Disordered" evidence="13">
    <location>
        <begin position="668"/>
        <end position="731"/>
    </location>
</feature>
<dbReference type="PANTHER" id="PTHR48041:SF2">
    <property type="entry name" value="ATP-DEPENDENT PERMEASE-RELATED"/>
    <property type="match status" value="1"/>
</dbReference>
<dbReference type="InterPro" id="IPR002049">
    <property type="entry name" value="LE_dom"/>
</dbReference>
<evidence type="ECO:0008006" key="20">
    <source>
        <dbReference type="Google" id="ProtNLM"/>
    </source>
</evidence>
<dbReference type="Proteomes" id="UP000664169">
    <property type="component" value="Unassembled WGS sequence"/>
</dbReference>
<keyword evidence="5 15" id="KW-0732">Signal</keyword>
<proteinExistence type="inferred from homology"/>
<evidence type="ECO:0000256" key="12">
    <source>
        <dbReference type="PROSITE-ProRule" id="PRU00076"/>
    </source>
</evidence>
<dbReference type="SUPFAM" id="SSF52540">
    <property type="entry name" value="P-loop containing nucleoside triphosphate hydrolases"/>
    <property type="match status" value="1"/>
</dbReference>
<keyword evidence="10 14" id="KW-0472">Membrane</keyword>
<evidence type="ECO:0000256" key="3">
    <source>
        <dbReference type="ARBA" id="ARBA00022448"/>
    </source>
</evidence>
<evidence type="ECO:0000256" key="6">
    <source>
        <dbReference type="ARBA" id="ARBA00022741"/>
    </source>
</evidence>
<dbReference type="InterPro" id="IPR017871">
    <property type="entry name" value="ABC_transporter-like_CS"/>
</dbReference>
<dbReference type="CDD" id="cd03213">
    <property type="entry name" value="ABCG_EPDR"/>
    <property type="match status" value="1"/>
</dbReference>
<dbReference type="InterPro" id="IPR003593">
    <property type="entry name" value="AAA+_ATPase"/>
</dbReference>
<comment type="subcellular location">
    <subcellularLocation>
        <location evidence="1">Endoplasmic reticulum membrane</location>
        <topology evidence="1">Multi-pass membrane protein</topology>
    </subcellularLocation>
</comment>
<evidence type="ECO:0000256" key="13">
    <source>
        <dbReference type="SAM" id="MobiDB-lite"/>
    </source>
</evidence>
<dbReference type="Pfam" id="PF00005">
    <property type="entry name" value="ABC_tran"/>
    <property type="match status" value="1"/>
</dbReference>
<keyword evidence="8" id="KW-0067">ATP-binding</keyword>
<dbReference type="PANTHER" id="PTHR48041">
    <property type="entry name" value="ABC TRANSPORTER G FAMILY MEMBER 28"/>
    <property type="match status" value="1"/>
</dbReference>
<evidence type="ECO:0000256" key="8">
    <source>
        <dbReference type="ARBA" id="ARBA00022840"/>
    </source>
</evidence>
<feature type="domain" description="EGF-like" evidence="16">
    <location>
        <begin position="82"/>
        <end position="122"/>
    </location>
</feature>
<dbReference type="PROSITE" id="PS50893">
    <property type="entry name" value="ABC_TRANSPORTER_2"/>
    <property type="match status" value="1"/>
</dbReference>
<keyword evidence="9 14" id="KW-1133">Transmembrane helix</keyword>
<evidence type="ECO:0000256" key="9">
    <source>
        <dbReference type="ARBA" id="ARBA00022989"/>
    </source>
</evidence>
<evidence type="ECO:0000256" key="15">
    <source>
        <dbReference type="SAM" id="SignalP"/>
    </source>
</evidence>
<keyword evidence="4 14" id="KW-0812">Transmembrane</keyword>
<dbReference type="InterPro" id="IPR043926">
    <property type="entry name" value="ABCG_dom"/>
</dbReference>
<feature type="disulfide bond" evidence="12">
    <location>
        <begin position="112"/>
        <end position="121"/>
    </location>
</feature>
<evidence type="ECO:0000256" key="7">
    <source>
        <dbReference type="ARBA" id="ARBA00022824"/>
    </source>
</evidence>
<feature type="compositionally biased region" description="Basic and acidic residues" evidence="13">
    <location>
        <begin position="671"/>
        <end position="685"/>
    </location>
</feature>
<dbReference type="Gene3D" id="3.40.50.300">
    <property type="entry name" value="P-loop containing nucleotide triphosphate hydrolases"/>
    <property type="match status" value="1"/>
</dbReference>
<dbReference type="Pfam" id="PF19055">
    <property type="entry name" value="ABC2_membrane_7"/>
    <property type="match status" value="1"/>
</dbReference>
<evidence type="ECO:0000256" key="11">
    <source>
        <dbReference type="ARBA" id="ARBA00023180"/>
    </source>
</evidence>
<dbReference type="InterPro" id="IPR013525">
    <property type="entry name" value="ABC2_TM"/>
</dbReference>
<feature type="signal peptide" evidence="15">
    <location>
        <begin position="1"/>
        <end position="22"/>
    </location>
</feature>